<dbReference type="KEGG" id="rlc:K227x_63470"/>
<dbReference type="RefSeq" id="WP_145176547.1">
    <property type="nucleotide sequence ID" value="NZ_CP036525.1"/>
</dbReference>
<protein>
    <recommendedName>
        <fullName evidence="3">Methyltransferase FkbM domain-containing protein</fullName>
    </recommendedName>
</protein>
<dbReference type="Proteomes" id="UP000318538">
    <property type="component" value="Chromosome"/>
</dbReference>
<dbReference type="EMBL" id="CP036525">
    <property type="protein sequence ID" value="QDT07918.1"/>
    <property type="molecule type" value="Genomic_DNA"/>
</dbReference>
<proteinExistence type="predicted"/>
<gene>
    <name evidence="1" type="ORF">K227x_63470</name>
</gene>
<sequence length="281" mass="32326">MKKQLYSIARRVTRVLMKNDRLWELAQYLPAQNFFYHQRTPVIQKRAARECADLLQQCEVLAGPFTGMRYAKAASVGSMLWPKLLGTYESELRPCIESIAQKSQYRQIVDVGFAEGFYLVGLGRIFSDARLIGFDTEDEAKRQCHANAELNDIEPSRLSLFGGFDADTFRQNLDDDSLVVVDCEGFENDVVESVSPDERQKADWLIETHDHLVHGTTERMIHAFEDTHDVVEVTTDDGLQNKLELLPDFIRQRHNQYVQEALVSERRKTKQSWIIATRRAA</sequence>
<keyword evidence="2" id="KW-1185">Reference proteome</keyword>
<accession>A0A517NLA3</accession>
<evidence type="ECO:0000313" key="1">
    <source>
        <dbReference type="EMBL" id="QDT07918.1"/>
    </source>
</evidence>
<dbReference type="OrthoDB" id="7343073at2"/>
<dbReference type="InterPro" id="IPR029063">
    <property type="entry name" value="SAM-dependent_MTases_sf"/>
</dbReference>
<evidence type="ECO:0008006" key="3">
    <source>
        <dbReference type="Google" id="ProtNLM"/>
    </source>
</evidence>
<name>A0A517NLA3_9BACT</name>
<evidence type="ECO:0000313" key="2">
    <source>
        <dbReference type="Proteomes" id="UP000318538"/>
    </source>
</evidence>
<reference evidence="1 2" key="1">
    <citation type="submission" date="2019-02" db="EMBL/GenBank/DDBJ databases">
        <title>Deep-cultivation of Planctomycetes and their phenomic and genomic characterization uncovers novel biology.</title>
        <authorList>
            <person name="Wiegand S."/>
            <person name="Jogler M."/>
            <person name="Boedeker C."/>
            <person name="Pinto D."/>
            <person name="Vollmers J."/>
            <person name="Rivas-Marin E."/>
            <person name="Kohn T."/>
            <person name="Peeters S.H."/>
            <person name="Heuer A."/>
            <person name="Rast P."/>
            <person name="Oberbeckmann S."/>
            <person name="Bunk B."/>
            <person name="Jeske O."/>
            <person name="Meyerdierks A."/>
            <person name="Storesund J.E."/>
            <person name="Kallscheuer N."/>
            <person name="Luecker S."/>
            <person name="Lage O.M."/>
            <person name="Pohl T."/>
            <person name="Merkel B.J."/>
            <person name="Hornburger P."/>
            <person name="Mueller R.-W."/>
            <person name="Bruemmer F."/>
            <person name="Labrenz M."/>
            <person name="Spormann A.M."/>
            <person name="Op den Camp H."/>
            <person name="Overmann J."/>
            <person name="Amann R."/>
            <person name="Jetten M.S.M."/>
            <person name="Mascher T."/>
            <person name="Medema M.H."/>
            <person name="Devos D.P."/>
            <person name="Kaster A.-K."/>
            <person name="Ovreas L."/>
            <person name="Rohde M."/>
            <person name="Galperin M.Y."/>
            <person name="Jogler C."/>
        </authorList>
    </citation>
    <scope>NUCLEOTIDE SEQUENCE [LARGE SCALE GENOMIC DNA]</scope>
    <source>
        <strain evidence="1 2">K22_7</strain>
    </source>
</reference>
<dbReference type="AlphaFoldDB" id="A0A517NLA3"/>
<organism evidence="1 2">
    <name type="scientific">Rubripirellula lacrimiformis</name>
    <dbReference type="NCBI Taxonomy" id="1930273"/>
    <lineage>
        <taxon>Bacteria</taxon>
        <taxon>Pseudomonadati</taxon>
        <taxon>Planctomycetota</taxon>
        <taxon>Planctomycetia</taxon>
        <taxon>Pirellulales</taxon>
        <taxon>Pirellulaceae</taxon>
        <taxon>Rubripirellula</taxon>
    </lineage>
</organism>
<dbReference type="SUPFAM" id="SSF53335">
    <property type="entry name" value="S-adenosyl-L-methionine-dependent methyltransferases"/>
    <property type="match status" value="1"/>
</dbReference>